<evidence type="ECO:0000256" key="5">
    <source>
        <dbReference type="ARBA" id="ARBA00023136"/>
    </source>
</evidence>
<dbReference type="PANTHER" id="PTHR30572:SF18">
    <property type="entry name" value="ABC-TYPE MACROLIDE FAMILY EXPORT SYSTEM PERMEASE COMPONENT 2"/>
    <property type="match status" value="1"/>
</dbReference>
<sequence length="899" mass="98794">MHPHEPKEAKRAQPPRLANALLEAFFNTYEVEEIQGDLTELFDRRLAESGPRAARRGYWLDAFRFLAPFSRRRKIIPLHPSPPPLAMLHNYLISSLRDARRNKLFTAINLVGLGTGLAAFLVIAHYVQFERSFDAFHARADRLYRVPFSWEPLARGKTDQVYASNVPAFGPALQAEFPEVEAYARLFHVHTLLPYCVLSYTGGAGKKISFDEPAGYYADPSFLTMFTFPMEEGNPATALREPRSIVLTRAAARKYFGRENPVGKTLHVQNGNPSGPYIVTGILADVPPNSHLQFDFLLSYASLGSGSVQNSWVWSQFYTYVQLRPGTDPAALTARLPAFLRKHNGEKCDYETFLQPVRSIHLHSHLRYETSVNGSARTAGFLLGMGVLILVIACVNYVNLASAKALERVREIGVRKAIGAGRAALFCQFLLQAFLATAAGLVVALALIALSIPLYLREVTGGAIDFALLARPGFWGLAGAVGLAGALLSGTYPALLLSAYRPVEALKGKATAGRGGLGLRRVLVTGQFAASVTLAILTGVVLGQFRFMRSQDLGIHLAQTLVVKTTGAPDSTGRGGLAYFRQEMRRLPAVRDVTFSTAVPGQEITTSRGMKRLNGMPEGDTNFFLVGVDEHFTGFYGLELLAGRAFAPGHVARDRPRSVVVNEKALEVLQLDDPAKVIGERVKIWRSPAELTIVGVLRNFHHKSLQNPHEPLVLYLDSLQRGYISLQLRPGTRLATALPAVERMYRAAFPGSPFDYFFLDDYFHRQYRQEERNAEVFTAFAALALLIACLGLVGLTAVAITGRLKEIGVRKVHGAGTGHVAALLLRDLLRTVVLAGLVAWPLAYLLSTRWLAGYAFRMPLGWAYFVVPLAGVAAIALLCILYQTLKAARTRPAAFLREQ</sequence>
<feature type="domain" description="MacB-like periplasmic core" evidence="8">
    <location>
        <begin position="106"/>
        <end position="337"/>
    </location>
</feature>
<feature type="transmembrane region" description="Helical" evidence="6">
    <location>
        <begin position="104"/>
        <end position="127"/>
    </location>
</feature>
<dbReference type="NCBIfam" id="NF038404">
    <property type="entry name" value="perm_prefix_2"/>
    <property type="match status" value="1"/>
</dbReference>
<feature type="transmembrane region" description="Helical" evidence="6">
    <location>
        <begin position="423"/>
        <end position="454"/>
    </location>
</feature>
<dbReference type="AlphaFoldDB" id="A0A6J4HLC7"/>
<dbReference type="PANTHER" id="PTHR30572">
    <property type="entry name" value="MEMBRANE COMPONENT OF TRANSPORTER-RELATED"/>
    <property type="match status" value="1"/>
</dbReference>
<evidence type="ECO:0008006" key="10">
    <source>
        <dbReference type="Google" id="ProtNLM"/>
    </source>
</evidence>
<feature type="domain" description="ABC3 transporter permease C-terminal" evidence="7">
    <location>
        <begin position="779"/>
        <end position="890"/>
    </location>
</feature>
<reference evidence="9" key="1">
    <citation type="submission" date="2020-02" db="EMBL/GenBank/DDBJ databases">
        <authorList>
            <person name="Meier V. D."/>
        </authorList>
    </citation>
    <scope>NUCLEOTIDE SEQUENCE</scope>
    <source>
        <strain evidence="9">AVDCRST_MAG56</strain>
    </source>
</reference>
<feature type="domain" description="MacB-like periplasmic core" evidence="8">
    <location>
        <begin position="533"/>
        <end position="742"/>
    </location>
</feature>
<evidence type="ECO:0000259" key="8">
    <source>
        <dbReference type="Pfam" id="PF12704"/>
    </source>
</evidence>
<dbReference type="EMBL" id="CADCTQ010000073">
    <property type="protein sequence ID" value="CAA9228137.1"/>
    <property type="molecule type" value="Genomic_DNA"/>
</dbReference>
<keyword evidence="4 6" id="KW-1133">Transmembrane helix</keyword>
<evidence type="ECO:0000313" key="9">
    <source>
        <dbReference type="EMBL" id="CAA9228137.1"/>
    </source>
</evidence>
<evidence type="ECO:0000256" key="6">
    <source>
        <dbReference type="SAM" id="Phobius"/>
    </source>
</evidence>
<proteinExistence type="predicted"/>
<evidence type="ECO:0000256" key="3">
    <source>
        <dbReference type="ARBA" id="ARBA00022692"/>
    </source>
</evidence>
<evidence type="ECO:0000259" key="7">
    <source>
        <dbReference type="Pfam" id="PF02687"/>
    </source>
</evidence>
<keyword evidence="2" id="KW-1003">Cell membrane</keyword>
<name>A0A6J4HLC7_9SPHI</name>
<dbReference type="InterPro" id="IPR025857">
    <property type="entry name" value="MacB_PCD"/>
</dbReference>
<comment type="subcellular location">
    <subcellularLocation>
        <location evidence="1">Cell membrane</location>
        <topology evidence="1">Multi-pass membrane protein</topology>
    </subcellularLocation>
</comment>
<evidence type="ECO:0000256" key="1">
    <source>
        <dbReference type="ARBA" id="ARBA00004651"/>
    </source>
</evidence>
<organism evidence="9">
    <name type="scientific">uncultured Cytophagales bacterium</name>
    <dbReference type="NCBI Taxonomy" id="158755"/>
    <lineage>
        <taxon>Bacteria</taxon>
        <taxon>Pseudomonadati</taxon>
        <taxon>Bacteroidota</taxon>
        <taxon>Sphingobacteriia</taxon>
        <taxon>Sphingobacteriales</taxon>
        <taxon>environmental samples</taxon>
    </lineage>
</organism>
<accession>A0A6J4HLC7</accession>
<feature type="transmembrane region" description="Helical" evidence="6">
    <location>
        <begin position="832"/>
        <end position="856"/>
    </location>
</feature>
<protein>
    <recommendedName>
        <fullName evidence="10">ABC transporter, permease protein</fullName>
    </recommendedName>
</protein>
<feature type="transmembrane region" description="Helical" evidence="6">
    <location>
        <begin position="862"/>
        <end position="882"/>
    </location>
</feature>
<feature type="domain" description="ABC3 transporter permease C-terminal" evidence="7">
    <location>
        <begin position="385"/>
        <end position="498"/>
    </location>
</feature>
<dbReference type="InterPro" id="IPR047699">
    <property type="entry name" value="Permease_put_prefix"/>
</dbReference>
<keyword evidence="3 6" id="KW-0812">Transmembrane</keyword>
<keyword evidence="5 6" id="KW-0472">Membrane</keyword>
<evidence type="ECO:0000256" key="2">
    <source>
        <dbReference type="ARBA" id="ARBA00022475"/>
    </source>
</evidence>
<dbReference type="Pfam" id="PF12704">
    <property type="entry name" value="MacB_PCD"/>
    <property type="match status" value="2"/>
</dbReference>
<feature type="transmembrane region" description="Helical" evidence="6">
    <location>
        <begin position="379"/>
        <end position="402"/>
    </location>
</feature>
<dbReference type="GO" id="GO:0005886">
    <property type="term" value="C:plasma membrane"/>
    <property type="evidence" value="ECO:0007669"/>
    <property type="project" value="UniProtKB-SubCell"/>
</dbReference>
<dbReference type="GO" id="GO:0022857">
    <property type="term" value="F:transmembrane transporter activity"/>
    <property type="evidence" value="ECO:0007669"/>
    <property type="project" value="TreeGrafter"/>
</dbReference>
<feature type="transmembrane region" description="Helical" evidence="6">
    <location>
        <begin position="776"/>
        <end position="801"/>
    </location>
</feature>
<evidence type="ECO:0000256" key="4">
    <source>
        <dbReference type="ARBA" id="ARBA00022989"/>
    </source>
</evidence>
<dbReference type="InterPro" id="IPR050250">
    <property type="entry name" value="Macrolide_Exporter_MacB"/>
</dbReference>
<dbReference type="Pfam" id="PF02687">
    <property type="entry name" value="FtsX"/>
    <property type="match status" value="2"/>
</dbReference>
<dbReference type="InterPro" id="IPR003838">
    <property type="entry name" value="ABC3_permease_C"/>
</dbReference>
<gene>
    <name evidence="9" type="ORF">AVDCRST_MAG56-809</name>
</gene>
<feature type="transmembrane region" description="Helical" evidence="6">
    <location>
        <begin position="521"/>
        <end position="542"/>
    </location>
</feature>
<feature type="transmembrane region" description="Helical" evidence="6">
    <location>
        <begin position="474"/>
        <end position="500"/>
    </location>
</feature>